<dbReference type="OrthoDB" id="9807742at2"/>
<gene>
    <name evidence="1" type="ORF">D6858_04300</name>
</gene>
<dbReference type="RefSeq" id="WP_120107486.1">
    <property type="nucleotide sequence ID" value="NZ_RAHJ01000014.1"/>
</dbReference>
<comment type="caution">
    <text evidence="1">The sequence shown here is derived from an EMBL/GenBank/DDBJ whole genome shotgun (WGS) entry which is preliminary data.</text>
</comment>
<dbReference type="AlphaFoldDB" id="A0A419R3M1"/>
<dbReference type="Proteomes" id="UP000284322">
    <property type="component" value="Unassembled WGS sequence"/>
</dbReference>
<dbReference type="SFLD" id="SFLDS00003">
    <property type="entry name" value="Haloacid_Dehalogenase"/>
    <property type="match status" value="1"/>
</dbReference>
<protein>
    <submittedName>
        <fullName evidence="1">HAD family phosphatase</fullName>
    </submittedName>
</protein>
<evidence type="ECO:0000313" key="2">
    <source>
        <dbReference type="Proteomes" id="UP000284322"/>
    </source>
</evidence>
<sequence length="210" mass="23447">MSRTMPTIRNVVFDIGNVLIRWDSLAIVSAAFGLSGEEARARRHALFVESDLWRALNRGEMTEAEAQQAYVDAGLLDPAEAERMFAEVYASLHLLPDTPPLMERLADSGYRLFALTDNVAEVVRYLSKTHAWWSKFEGVTVSADVGCLKPDPRIYRHVIDTNAILPEETVFFDDVDINVKGATKMGMHAFVFTDAAQAEIDLRSLGVELK</sequence>
<evidence type="ECO:0000313" key="1">
    <source>
        <dbReference type="EMBL" id="RJX69128.1"/>
    </source>
</evidence>
<dbReference type="InterPro" id="IPR023214">
    <property type="entry name" value="HAD_sf"/>
</dbReference>
<dbReference type="SUPFAM" id="SSF56784">
    <property type="entry name" value="HAD-like"/>
    <property type="match status" value="1"/>
</dbReference>
<organism evidence="1 2">
    <name type="scientific">Tsuneonella suprasediminis</name>
    <dbReference type="NCBI Taxonomy" id="2306996"/>
    <lineage>
        <taxon>Bacteria</taxon>
        <taxon>Pseudomonadati</taxon>
        <taxon>Pseudomonadota</taxon>
        <taxon>Alphaproteobacteria</taxon>
        <taxon>Sphingomonadales</taxon>
        <taxon>Erythrobacteraceae</taxon>
        <taxon>Tsuneonella</taxon>
    </lineage>
</organism>
<dbReference type="Gene3D" id="3.40.50.1000">
    <property type="entry name" value="HAD superfamily/HAD-like"/>
    <property type="match status" value="1"/>
</dbReference>
<dbReference type="NCBIfam" id="TIGR01509">
    <property type="entry name" value="HAD-SF-IA-v3"/>
    <property type="match status" value="1"/>
</dbReference>
<reference evidence="1 2" key="1">
    <citation type="submission" date="2018-09" db="EMBL/GenBank/DDBJ databases">
        <title>Altererythrobacter sp.Ery1 and Ery12, the genome sequencing of novel strains in genus Alterythrobacter.</title>
        <authorList>
            <person name="Cheng H."/>
            <person name="Wu Y.-H."/>
            <person name="Fang C."/>
            <person name="Xu X.-W."/>
        </authorList>
    </citation>
    <scope>NUCLEOTIDE SEQUENCE [LARGE SCALE GENOMIC DNA]</scope>
    <source>
        <strain evidence="1 2">Ery12</strain>
    </source>
</reference>
<dbReference type="Pfam" id="PF00702">
    <property type="entry name" value="Hydrolase"/>
    <property type="match status" value="1"/>
</dbReference>
<proteinExistence type="predicted"/>
<accession>A0A419R3M1</accession>
<dbReference type="PANTHER" id="PTHR43611">
    <property type="entry name" value="ALPHA-D-GLUCOSE 1-PHOSPHATE PHOSPHATASE"/>
    <property type="match status" value="1"/>
</dbReference>
<dbReference type="InterPro" id="IPR006439">
    <property type="entry name" value="HAD-SF_hydro_IA"/>
</dbReference>
<keyword evidence="2" id="KW-1185">Reference proteome</keyword>
<dbReference type="CDD" id="cd02603">
    <property type="entry name" value="HAD_sEH-N_like"/>
    <property type="match status" value="1"/>
</dbReference>
<name>A0A419R3M1_9SPHN</name>
<dbReference type="PANTHER" id="PTHR43611:SF3">
    <property type="entry name" value="FLAVIN MONONUCLEOTIDE HYDROLASE 1, CHLOROPLATIC"/>
    <property type="match status" value="1"/>
</dbReference>
<dbReference type="InterPro" id="IPR036412">
    <property type="entry name" value="HAD-like_sf"/>
</dbReference>
<dbReference type="EMBL" id="RAHJ01000014">
    <property type="protein sequence ID" value="RJX69128.1"/>
    <property type="molecule type" value="Genomic_DNA"/>
</dbReference>
<dbReference type="SFLD" id="SFLDG01129">
    <property type="entry name" value="C1.5:_HAD__Beta-PGM__Phosphata"/>
    <property type="match status" value="1"/>
</dbReference>